<evidence type="ECO:0000313" key="6">
    <source>
        <dbReference type="EMBL" id="HDQ88687.1"/>
    </source>
</evidence>
<dbReference type="InterPro" id="IPR050377">
    <property type="entry name" value="Radical_SAM_PqqE_MftC-like"/>
</dbReference>
<evidence type="ECO:0000256" key="1">
    <source>
        <dbReference type="ARBA" id="ARBA00022691"/>
    </source>
</evidence>
<dbReference type="PANTHER" id="PTHR11228">
    <property type="entry name" value="RADICAL SAM DOMAIN PROTEIN"/>
    <property type="match status" value="1"/>
</dbReference>
<gene>
    <name evidence="6" type="ORF">ENN92_00880</name>
</gene>
<dbReference type="CDD" id="cd01335">
    <property type="entry name" value="Radical_SAM"/>
    <property type="match status" value="1"/>
</dbReference>
<evidence type="ECO:0000259" key="5">
    <source>
        <dbReference type="PROSITE" id="PS51918"/>
    </source>
</evidence>
<keyword evidence="3" id="KW-0408">Iron</keyword>
<dbReference type="InterPro" id="IPR013785">
    <property type="entry name" value="Aldolase_TIM"/>
</dbReference>
<organism evidence="6">
    <name type="scientific">candidate division WWE3 bacterium</name>
    <dbReference type="NCBI Taxonomy" id="2053526"/>
    <lineage>
        <taxon>Bacteria</taxon>
        <taxon>Katanobacteria</taxon>
    </lineage>
</organism>
<dbReference type="GO" id="GO:0003824">
    <property type="term" value="F:catalytic activity"/>
    <property type="evidence" value="ECO:0007669"/>
    <property type="project" value="InterPro"/>
</dbReference>
<proteinExistence type="predicted"/>
<keyword evidence="4" id="KW-0411">Iron-sulfur</keyword>
<dbReference type="PROSITE" id="PS51918">
    <property type="entry name" value="RADICAL_SAM"/>
    <property type="match status" value="1"/>
</dbReference>
<evidence type="ECO:0000256" key="4">
    <source>
        <dbReference type="ARBA" id="ARBA00023014"/>
    </source>
</evidence>
<dbReference type="EMBL" id="DSDM01000052">
    <property type="protein sequence ID" value="HDQ88687.1"/>
    <property type="molecule type" value="Genomic_DNA"/>
</dbReference>
<comment type="caution">
    <text evidence="6">The sequence shown here is derived from an EMBL/GenBank/DDBJ whole genome shotgun (WGS) entry which is preliminary data.</text>
</comment>
<feature type="domain" description="Radical SAM core" evidence="5">
    <location>
        <begin position="17"/>
        <end position="234"/>
    </location>
</feature>
<evidence type="ECO:0000256" key="3">
    <source>
        <dbReference type="ARBA" id="ARBA00023004"/>
    </source>
</evidence>
<evidence type="ECO:0000256" key="2">
    <source>
        <dbReference type="ARBA" id="ARBA00022723"/>
    </source>
</evidence>
<dbReference type="Pfam" id="PF04055">
    <property type="entry name" value="Radical_SAM"/>
    <property type="match status" value="1"/>
</dbReference>
<keyword evidence="1" id="KW-0949">S-adenosyl-L-methionine</keyword>
<protein>
    <submittedName>
        <fullName evidence="6">Radical SAM protein</fullName>
    </submittedName>
</protein>
<sequence length="374" mass="42689">MNLHTGHKLEWVEFNPTMVCQAPLVKVQPDFRGKMTGCSYCYAADGMPHCLEEVPRFKQRELSTDQIFKLVDNMVKLKIPRISILGGEPQLREDFNEIISYICKNIPYVNLTTNGINSNSHRETLLKVHQIDISLDSHRVALGRKTRPIDVIKTALSTVDLLYKEHPFLCINAVVTPFTLDSLFEFIDWAFQERDIKKVNLYPIMDENLPALYLGEASVTTLIGDLQKKYKTYREVYCKAGRHVIVNYDGTIIPCAAFLGNSTPLGTSLEDSLNSTIMKTYRSYDFRSVAPQDPTRFESTNCPGKKLFDSNWIEPQVSPSSENTYTDKIYCMRCNQLHQLGNECIFCGFSEFDTKQLSMVCGSFSILNPKYFSK</sequence>
<accession>A0A7C1DI72</accession>
<dbReference type="InterPro" id="IPR007197">
    <property type="entry name" value="rSAM"/>
</dbReference>
<dbReference type="InterPro" id="IPR058240">
    <property type="entry name" value="rSAM_sf"/>
</dbReference>
<name>A0A7C1DI72_UNCKA</name>
<dbReference type="GO" id="GO:0046872">
    <property type="term" value="F:metal ion binding"/>
    <property type="evidence" value="ECO:0007669"/>
    <property type="project" value="UniProtKB-KW"/>
</dbReference>
<dbReference type="GO" id="GO:0051536">
    <property type="term" value="F:iron-sulfur cluster binding"/>
    <property type="evidence" value="ECO:0007669"/>
    <property type="project" value="UniProtKB-KW"/>
</dbReference>
<keyword evidence="2" id="KW-0479">Metal-binding</keyword>
<reference evidence="6" key="1">
    <citation type="journal article" date="2020" name="mSystems">
        <title>Genome- and Community-Level Interaction Insights into Carbon Utilization and Element Cycling Functions of Hydrothermarchaeota in Hydrothermal Sediment.</title>
        <authorList>
            <person name="Zhou Z."/>
            <person name="Liu Y."/>
            <person name="Xu W."/>
            <person name="Pan J."/>
            <person name="Luo Z.H."/>
            <person name="Li M."/>
        </authorList>
    </citation>
    <scope>NUCLEOTIDE SEQUENCE [LARGE SCALE GENOMIC DNA]</scope>
    <source>
        <strain evidence="6">SpSt-1219</strain>
    </source>
</reference>
<dbReference type="PANTHER" id="PTHR11228:SF34">
    <property type="entry name" value="TUNGSTEN-CONTAINING ALDEHYDE FERREDOXIN OXIDOREDUCTASE COFACTOR MODIFYING PROTEIN"/>
    <property type="match status" value="1"/>
</dbReference>
<dbReference type="SUPFAM" id="SSF102114">
    <property type="entry name" value="Radical SAM enzymes"/>
    <property type="match status" value="1"/>
</dbReference>
<dbReference type="Proteomes" id="UP000886066">
    <property type="component" value="Unassembled WGS sequence"/>
</dbReference>
<dbReference type="AlphaFoldDB" id="A0A7C1DI72"/>
<dbReference type="Gene3D" id="3.20.20.70">
    <property type="entry name" value="Aldolase class I"/>
    <property type="match status" value="1"/>
</dbReference>